<dbReference type="InterPro" id="IPR052053">
    <property type="entry name" value="IM_YidH-like"/>
</dbReference>
<keyword evidence="5 6" id="KW-0472">Membrane</keyword>
<organism evidence="8 9">
    <name type="scientific">Pseudorhodoferax soli</name>
    <dbReference type="NCBI Taxonomy" id="545864"/>
    <lineage>
        <taxon>Bacteria</taxon>
        <taxon>Pseudomonadati</taxon>
        <taxon>Pseudomonadota</taxon>
        <taxon>Betaproteobacteria</taxon>
        <taxon>Burkholderiales</taxon>
        <taxon>Comamonadaceae</taxon>
    </lineage>
</organism>
<dbReference type="GO" id="GO:0005886">
    <property type="term" value="C:plasma membrane"/>
    <property type="evidence" value="ECO:0007669"/>
    <property type="project" value="UniProtKB-SubCell"/>
</dbReference>
<evidence type="ECO:0000313" key="9">
    <source>
        <dbReference type="Proteomes" id="UP000252884"/>
    </source>
</evidence>
<dbReference type="Proteomes" id="UP000252884">
    <property type="component" value="Unassembled WGS sequence"/>
</dbReference>
<keyword evidence="9" id="KW-1185">Reference proteome</keyword>
<evidence type="ECO:0000256" key="1">
    <source>
        <dbReference type="ARBA" id="ARBA00004651"/>
    </source>
</evidence>
<feature type="domain" description="DUF202" evidence="7">
    <location>
        <begin position="28"/>
        <end position="93"/>
    </location>
</feature>
<comment type="caution">
    <text evidence="8">The sequence shown here is derived from an EMBL/GenBank/DDBJ whole genome shotgun (WGS) entry which is preliminary data.</text>
</comment>
<sequence>MISKSDQVRDMLSKEPGWRLEGEDPDYRFVLANERTFLAWIRTALAVLAAGVLLDQFSSKLQPHLLVVLLAITLCVLAGTLCAVAYRRWQVNEVAMRHRLPLPSSPALALLAAALAASGLGLSALILIGVRW</sequence>
<dbReference type="PANTHER" id="PTHR34187">
    <property type="entry name" value="FGR18P"/>
    <property type="match status" value="1"/>
</dbReference>
<dbReference type="EMBL" id="QPJK01000020">
    <property type="protein sequence ID" value="RCW63203.1"/>
    <property type="molecule type" value="Genomic_DNA"/>
</dbReference>
<keyword evidence="2" id="KW-1003">Cell membrane</keyword>
<evidence type="ECO:0000256" key="2">
    <source>
        <dbReference type="ARBA" id="ARBA00022475"/>
    </source>
</evidence>
<gene>
    <name evidence="8" type="ORF">DES41_12027</name>
</gene>
<keyword evidence="3 6" id="KW-0812">Transmembrane</keyword>
<comment type="subcellular location">
    <subcellularLocation>
        <location evidence="1">Cell membrane</location>
        <topology evidence="1">Multi-pass membrane protein</topology>
    </subcellularLocation>
</comment>
<keyword evidence="4 6" id="KW-1133">Transmembrane helix</keyword>
<accession>A0A368X5I5</accession>
<evidence type="ECO:0000259" key="7">
    <source>
        <dbReference type="Pfam" id="PF02656"/>
    </source>
</evidence>
<name>A0A368X5I5_9BURK</name>
<dbReference type="Pfam" id="PF02656">
    <property type="entry name" value="DUF202"/>
    <property type="match status" value="1"/>
</dbReference>
<evidence type="ECO:0000256" key="5">
    <source>
        <dbReference type="ARBA" id="ARBA00023136"/>
    </source>
</evidence>
<feature type="transmembrane region" description="Helical" evidence="6">
    <location>
        <begin position="37"/>
        <end position="54"/>
    </location>
</feature>
<dbReference type="PANTHER" id="PTHR34187:SF2">
    <property type="entry name" value="DUF202 DOMAIN-CONTAINING PROTEIN"/>
    <property type="match status" value="1"/>
</dbReference>
<dbReference type="AlphaFoldDB" id="A0A368X5I5"/>
<feature type="transmembrane region" description="Helical" evidence="6">
    <location>
        <begin position="106"/>
        <end position="130"/>
    </location>
</feature>
<reference evidence="8 9" key="1">
    <citation type="submission" date="2018-07" db="EMBL/GenBank/DDBJ databases">
        <title>Genomic Encyclopedia of Type Strains, Phase IV (KMG-IV): sequencing the most valuable type-strain genomes for metagenomic binning, comparative biology and taxonomic classification.</title>
        <authorList>
            <person name="Goeker M."/>
        </authorList>
    </citation>
    <scope>NUCLEOTIDE SEQUENCE [LARGE SCALE GENOMIC DNA]</scope>
    <source>
        <strain evidence="8 9">DSM 21634</strain>
    </source>
</reference>
<proteinExistence type="predicted"/>
<evidence type="ECO:0000256" key="3">
    <source>
        <dbReference type="ARBA" id="ARBA00022692"/>
    </source>
</evidence>
<evidence type="ECO:0000256" key="4">
    <source>
        <dbReference type="ARBA" id="ARBA00022989"/>
    </source>
</evidence>
<feature type="transmembrane region" description="Helical" evidence="6">
    <location>
        <begin position="66"/>
        <end position="86"/>
    </location>
</feature>
<evidence type="ECO:0000313" key="8">
    <source>
        <dbReference type="EMBL" id="RCW63203.1"/>
    </source>
</evidence>
<evidence type="ECO:0000256" key="6">
    <source>
        <dbReference type="SAM" id="Phobius"/>
    </source>
</evidence>
<dbReference type="InterPro" id="IPR003807">
    <property type="entry name" value="DUF202"/>
</dbReference>
<protein>
    <submittedName>
        <fullName evidence="8">Putative membrane protein</fullName>
    </submittedName>
</protein>